<dbReference type="EMBL" id="QGKY02000094">
    <property type="protein sequence ID" value="KAF2601581.1"/>
    <property type="molecule type" value="Genomic_DNA"/>
</dbReference>
<evidence type="ECO:0000313" key="2">
    <source>
        <dbReference type="EMBL" id="KAF2601581.1"/>
    </source>
</evidence>
<evidence type="ECO:0000313" key="1">
    <source>
        <dbReference type="EMBL" id="KAF2566022.1"/>
    </source>
</evidence>
<comment type="caution">
    <text evidence="2">The sequence shown here is derived from an EMBL/GenBank/DDBJ whole genome shotgun (WGS) entry which is preliminary data.</text>
</comment>
<protein>
    <submittedName>
        <fullName evidence="2">Uncharacterized protein</fullName>
    </submittedName>
</protein>
<proteinExistence type="predicted"/>
<name>A0A8S9L6I3_BRACR</name>
<sequence length="77" mass="8548">MAGDHEMGSLRSSGDSIEGDRAIARSIARYVATGRLLGRYVATELHLELGRYVATERTLELLLHLKARLELGRCSYT</sequence>
<dbReference type="Proteomes" id="UP000712281">
    <property type="component" value="Unassembled WGS sequence"/>
</dbReference>
<gene>
    <name evidence="1" type="ORF">F2Q68_00024622</name>
    <name evidence="2" type="ORF">F2Q70_00025236</name>
</gene>
<organism evidence="2">
    <name type="scientific">Brassica cretica</name>
    <name type="common">Mustard</name>
    <dbReference type="NCBI Taxonomy" id="69181"/>
    <lineage>
        <taxon>Eukaryota</taxon>
        <taxon>Viridiplantae</taxon>
        <taxon>Streptophyta</taxon>
        <taxon>Embryophyta</taxon>
        <taxon>Tracheophyta</taxon>
        <taxon>Spermatophyta</taxon>
        <taxon>Magnoliopsida</taxon>
        <taxon>eudicotyledons</taxon>
        <taxon>Gunneridae</taxon>
        <taxon>Pentapetalae</taxon>
        <taxon>rosids</taxon>
        <taxon>malvids</taxon>
        <taxon>Brassicales</taxon>
        <taxon>Brassicaceae</taxon>
        <taxon>Brassiceae</taxon>
        <taxon>Brassica</taxon>
    </lineage>
</organism>
<reference evidence="2" key="1">
    <citation type="submission" date="2019-12" db="EMBL/GenBank/DDBJ databases">
        <title>Genome sequencing and annotation of Brassica cretica.</title>
        <authorList>
            <person name="Studholme D.J."/>
            <person name="Sarris P.F."/>
        </authorList>
    </citation>
    <scope>NUCLEOTIDE SEQUENCE</scope>
    <source>
        <strain evidence="1">PFS-001/15</strain>
        <strain evidence="2">PFS-102/07</strain>
        <tissue evidence="2">Leaf</tissue>
    </source>
</reference>
<accession>A0A8S9L6I3</accession>
<dbReference type="AlphaFoldDB" id="A0A8S9L6I3"/>
<dbReference type="EMBL" id="QGKW02001911">
    <property type="protein sequence ID" value="KAF2566022.1"/>
    <property type="molecule type" value="Genomic_DNA"/>
</dbReference>